<evidence type="ECO:0000256" key="2">
    <source>
        <dbReference type="SAM" id="Phobius"/>
    </source>
</evidence>
<evidence type="ECO:0000256" key="1">
    <source>
        <dbReference type="SAM" id="MobiDB-lite"/>
    </source>
</evidence>
<comment type="caution">
    <text evidence="4">The sequence shown here is derived from an EMBL/GenBank/DDBJ whole genome shotgun (WGS) entry which is preliminary data.</text>
</comment>
<evidence type="ECO:0000313" key="5">
    <source>
        <dbReference type="Proteomes" id="UP001500902"/>
    </source>
</evidence>
<organism evidence="4 5">
    <name type="scientific">Nonomuraea antimicrobica</name>
    <dbReference type="NCBI Taxonomy" id="561173"/>
    <lineage>
        <taxon>Bacteria</taxon>
        <taxon>Bacillati</taxon>
        <taxon>Actinomycetota</taxon>
        <taxon>Actinomycetes</taxon>
        <taxon>Streptosporangiales</taxon>
        <taxon>Streptosporangiaceae</taxon>
        <taxon>Nonomuraea</taxon>
    </lineage>
</organism>
<name>A0ABP7BG54_9ACTN</name>
<keyword evidence="2" id="KW-0472">Membrane</keyword>
<reference evidence="5" key="1">
    <citation type="journal article" date="2019" name="Int. J. Syst. Evol. Microbiol.">
        <title>The Global Catalogue of Microorganisms (GCM) 10K type strain sequencing project: providing services to taxonomists for standard genome sequencing and annotation.</title>
        <authorList>
            <consortium name="The Broad Institute Genomics Platform"/>
            <consortium name="The Broad Institute Genome Sequencing Center for Infectious Disease"/>
            <person name="Wu L."/>
            <person name="Ma J."/>
        </authorList>
    </citation>
    <scope>NUCLEOTIDE SEQUENCE [LARGE SCALE GENOMIC DNA]</scope>
    <source>
        <strain evidence="5">JCM 16904</strain>
    </source>
</reference>
<evidence type="ECO:0000259" key="3">
    <source>
        <dbReference type="Pfam" id="PF13462"/>
    </source>
</evidence>
<dbReference type="Proteomes" id="UP001500902">
    <property type="component" value="Unassembled WGS sequence"/>
</dbReference>
<feature type="region of interest" description="Disordered" evidence="1">
    <location>
        <begin position="1"/>
        <end position="25"/>
    </location>
</feature>
<dbReference type="RefSeq" id="WP_344875694.1">
    <property type="nucleotide sequence ID" value="NZ_BAAAZP010000036.1"/>
</dbReference>
<dbReference type="SUPFAM" id="SSF52833">
    <property type="entry name" value="Thioredoxin-like"/>
    <property type="match status" value="1"/>
</dbReference>
<sequence length="254" mass="27825">MSKGERTKTKSQSAREKIKAQQAAQRVRDKRRRVVTYVTAGVVAVAAVGLGWWYAASISRSEEATGALAPITVQSDGSVVMAQNGVTRPVVDIYEDFQCPACKELERVSGQTFKNLAAEGKAKVVYHPITIFSQEPTKSNSVRASSAARCVADGKQWLTFHNLLFENQPSETAQGFLPDQLKEWGKEAGVTAPDFDQCVTSNKHADAQLAYSKKIIDEQKIDHTPTVKLNGTEIDNPVLFSPSQLRDEITEAAK</sequence>
<feature type="compositionally biased region" description="Basic and acidic residues" evidence="1">
    <location>
        <begin position="1"/>
        <end position="19"/>
    </location>
</feature>
<dbReference type="InterPro" id="IPR012336">
    <property type="entry name" value="Thioredoxin-like_fold"/>
</dbReference>
<protein>
    <submittedName>
        <fullName evidence="4">Thioredoxin domain-containing protein</fullName>
    </submittedName>
</protein>
<gene>
    <name evidence="4" type="ORF">GCM10022224_022020</name>
</gene>
<evidence type="ECO:0000313" key="4">
    <source>
        <dbReference type="EMBL" id="GAA3658298.1"/>
    </source>
</evidence>
<dbReference type="Gene3D" id="3.40.30.10">
    <property type="entry name" value="Glutaredoxin"/>
    <property type="match status" value="1"/>
</dbReference>
<keyword evidence="2" id="KW-0812">Transmembrane</keyword>
<proteinExistence type="predicted"/>
<keyword evidence="2" id="KW-1133">Transmembrane helix</keyword>
<dbReference type="CDD" id="cd02972">
    <property type="entry name" value="DsbA_family"/>
    <property type="match status" value="1"/>
</dbReference>
<keyword evidence="5" id="KW-1185">Reference proteome</keyword>
<feature type="transmembrane region" description="Helical" evidence="2">
    <location>
        <begin position="34"/>
        <end position="55"/>
    </location>
</feature>
<feature type="domain" description="Thioredoxin-like fold" evidence="3">
    <location>
        <begin position="89"/>
        <end position="238"/>
    </location>
</feature>
<dbReference type="InterPro" id="IPR036249">
    <property type="entry name" value="Thioredoxin-like_sf"/>
</dbReference>
<accession>A0ABP7BG54</accession>
<dbReference type="EMBL" id="BAAAZP010000036">
    <property type="protein sequence ID" value="GAA3658298.1"/>
    <property type="molecule type" value="Genomic_DNA"/>
</dbReference>
<dbReference type="Pfam" id="PF13462">
    <property type="entry name" value="Thioredoxin_4"/>
    <property type="match status" value="1"/>
</dbReference>